<gene>
    <name evidence="1" type="ORF">AUQ44_02105</name>
</gene>
<organism evidence="1 2">
    <name type="scientific">Vibrio cidicii</name>
    <dbReference type="NCBI Taxonomy" id="1763883"/>
    <lineage>
        <taxon>Bacteria</taxon>
        <taxon>Pseudomonadati</taxon>
        <taxon>Pseudomonadota</taxon>
        <taxon>Gammaproteobacteria</taxon>
        <taxon>Vibrionales</taxon>
        <taxon>Vibrionaceae</taxon>
        <taxon>Vibrio</taxon>
    </lineage>
</organism>
<accession>A0A151JG89</accession>
<evidence type="ECO:0000313" key="1">
    <source>
        <dbReference type="EMBL" id="KYN24702.1"/>
    </source>
</evidence>
<proteinExistence type="predicted"/>
<reference evidence="2" key="1">
    <citation type="submission" date="2015-12" db="EMBL/GenBank/DDBJ databases">
        <authorList>
            <person name="Tarr C.L."/>
            <person name="Gladney L.M."/>
        </authorList>
    </citation>
    <scope>NUCLEOTIDE SEQUENCE [LARGE SCALE GENOMIC DNA]</scope>
    <source>
        <strain evidence="2">2756-81</strain>
    </source>
</reference>
<dbReference type="AlphaFoldDB" id="A0A151JG89"/>
<name>A0A151JG89_9VIBR</name>
<protein>
    <submittedName>
        <fullName evidence="1">Uncharacterized protein</fullName>
    </submittedName>
</protein>
<dbReference type="Proteomes" id="UP000075349">
    <property type="component" value="Unassembled WGS sequence"/>
</dbReference>
<comment type="caution">
    <text evidence="1">The sequence shown here is derived from an EMBL/GenBank/DDBJ whole genome shotgun (WGS) entry which is preliminary data.</text>
</comment>
<sequence length="72" mass="8141">MKKNIFEKLKAKAKLPKRLCAKPANLAQSQNSIEATAQNSHCQTMLICRNNLNELPREEKTGCKQLIFIVLS</sequence>
<evidence type="ECO:0000313" key="2">
    <source>
        <dbReference type="Proteomes" id="UP000075349"/>
    </source>
</evidence>
<dbReference type="EMBL" id="LOMK01000001">
    <property type="protein sequence ID" value="KYN24702.1"/>
    <property type="molecule type" value="Genomic_DNA"/>
</dbReference>